<dbReference type="AlphaFoldDB" id="A0AA96GK45"/>
<feature type="chain" id="PRO_5041665414" evidence="2">
    <location>
        <begin position="27"/>
        <end position="725"/>
    </location>
</feature>
<dbReference type="PANTHER" id="PTHR46580">
    <property type="entry name" value="SENSOR KINASE-RELATED"/>
    <property type="match status" value="1"/>
</dbReference>
<evidence type="ECO:0000313" key="3">
    <source>
        <dbReference type="EMBL" id="WNM62462.1"/>
    </source>
</evidence>
<dbReference type="InterPro" id="IPR011042">
    <property type="entry name" value="6-blade_b-propeller_TolB-like"/>
</dbReference>
<dbReference type="Gene3D" id="2.120.10.30">
    <property type="entry name" value="TolB, C-terminal domain"/>
    <property type="match status" value="2"/>
</dbReference>
<dbReference type="PANTHER" id="PTHR46580:SF2">
    <property type="entry name" value="MAM DOMAIN-CONTAINING PROTEIN"/>
    <property type="match status" value="1"/>
</dbReference>
<dbReference type="Pfam" id="PF07676">
    <property type="entry name" value="PD40"/>
    <property type="match status" value="1"/>
</dbReference>
<accession>A0AA96GK45</accession>
<dbReference type="InterPro" id="IPR011659">
    <property type="entry name" value="WD40"/>
</dbReference>
<proteinExistence type="predicted"/>
<gene>
    <name evidence="3" type="ORF">PQG83_01580</name>
</gene>
<dbReference type="InterPro" id="IPR013517">
    <property type="entry name" value="FG-GAP"/>
</dbReference>
<dbReference type="Gene3D" id="2.130.10.130">
    <property type="entry name" value="Integrin alpha, N-terminal"/>
    <property type="match status" value="2"/>
</dbReference>
<dbReference type="SUPFAM" id="SSF69318">
    <property type="entry name" value="Integrin alpha N-terminal domain"/>
    <property type="match status" value="1"/>
</dbReference>
<evidence type="ECO:0000313" key="4">
    <source>
        <dbReference type="Proteomes" id="UP001302494"/>
    </source>
</evidence>
<dbReference type="RefSeq" id="WP_312745999.1">
    <property type="nucleotide sequence ID" value="NZ_CP116968.1"/>
</dbReference>
<evidence type="ECO:0000256" key="1">
    <source>
        <dbReference type="ARBA" id="ARBA00022729"/>
    </source>
</evidence>
<sequence length="725" mass="75517">MKIFNQMVTAGTIVLMLVFLAPPTYGAETARVSVSTGNLQGNNNSFLPDLNENGRFVTYYSLSTNLVPGDTNGVRDIFVYDRQNQQTTRVSVATGGGQANGESLEPAISANGRYVAFRSDATNLVPGDTNGTTDVFVHDRQTGITSRVSVATGGGQSNNNSFTPALSADGRFVAFHSFANNLVPGDTNGVLDVFVHDRQTGATTRVSVATGAIQGNNTSRAGFLSANGGLVAFESDATNLVPGDTNGVRDLFIHDRQTGVTTRVSVATGGGQVNGESVDAELSADGRYVTFQSDATNLVAGDTNGVGDVFVHDRQTNTTTRVSVASGGLQGGGESSEGTISGDGRFVAFLSFATNLVPDDTNGEGDVFVHDRQTNTTTRMSVTTGGVQGNDFSCNPAISQDGRIVGFFSDSTNLVPGDTNGIRDIFIHNRTANFDLDGDGKADIVWRNINNGSTAIWFMNGTAIASSSFPGGVPPAWEITGIGDVNADGQADVIWRNSTSGTVAVWLMNGNTIASVGFPGTVPTGWVLEQLGDVDGNGTADLVWRNTTSKVVVVWLMSGATIASSRSLGGVPGEWKIVGMGDVNADRKADIIWRNSNSGAVAVWLMNGLSVLSIGVPGNASLVFEVAGVGDVDGNGTADLIWRNTGSGAVAFWLMNGLTIGTTGALAGKALEWDIAQVSDRDGSGKVDLTWFNTDTGEVEVWLMNGVTVGSTGSPGTTSSSWEIQ</sequence>
<protein>
    <submittedName>
        <fullName evidence="3">FG-GAP-like repeat-containing protein</fullName>
    </submittedName>
</protein>
<dbReference type="Proteomes" id="UP001302494">
    <property type="component" value="Chromosome"/>
</dbReference>
<feature type="signal peptide" evidence="2">
    <location>
        <begin position="1"/>
        <end position="26"/>
    </location>
</feature>
<name>A0AA96GK45_9BACT</name>
<dbReference type="EMBL" id="CP116968">
    <property type="protein sequence ID" value="WNM62462.1"/>
    <property type="molecule type" value="Genomic_DNA"/>
</dbReference>
<keyword evidence="1 2" id="KW-0732">Signal</keyword>
<evidence type="ECO:0000256" key="2">
    <source>
        <dbReference type="SAM" id="SignalP"/>
    </source>
</evidence>
<organism evidence="3 4">
    <name type="scientific">Candidatus Nitrospira neomarina</name>
    <dbReference type="NCBI Taxonomy" id="3020899"/>
    <lineage>
        <taxon>Bacteria</taxon>
        <taxon>Pseudomonadati</taxon>
        <taxon>Nitrospirota</taxon>
        <taxon>Nitrospiria</taxon>
        <taxon>Nitrospirales</taxon>
        <taxon>Nitrospiraceae</taxon>
        <taxon>Nitrospira</taxon>
    </lineage>
</organism>
<dbReference type="KEGG" id="nneo:PQG83_01580"/>
<dbReference type="SUPFAM" id="SSF82171">
    <property type="entry name" value="DPP6 N-terminal domain-like"/>
    <property type="match status" value="1"/>
</dbReference>
<reference evidence="3 4" key="1">
    <citation type="submission" date="2023-01" db="EMBL/GenBank/DDBJ databases">
        <title>Cultivation and genomic characterization of new, ubiquitous marine nitrite-oxidizing bacteria from the Nitrospirales.</title>
        <authorList>
            <person name="Mueller A.J."/>
            <person name="Daebeler A."/>
            <person name="Herbold C.W."/>
            <person name="Kirkegaard R.H."/>
            <person name="Daims H."/>
        </authorList>
    </citation>
    <scope>NUCLEOTIDE SEQUENCE [LARGE SCALE GENOMIC DNA]</scope>
    <source>
        <strain evidence="3 4">DK</strain>
    </source>
</reference>
<dbReference type="Pfam" id="PF13517">
    <property type="entry name" value="FG-GAP_3"/>
    <property type="match status" value="1"/>
</dbReference>
<keyword evidence="4" id="KW-1185">Reference proteome</keyword>
<dbReference type="InterPro" id="IPR028994">
    <property type="entry name" value="Integrin_alpha_N"/>
</dbReference>